<dbReference type="AlphaFoldDB" id="A0AA46WVX4"/>
<dbReference type="InterPro" id="IPR050300">
    <property type="entry name" value="GDXG_lipolytic_enzyme"/>
</dbReference>
<dbReference type="RefSeq" id="WP_120280242.1">
    <property type="nucleotide sequence ID" value="NZ_CP083974.1"/>
</dbReference>
<dbReference type="SUPFAM" id="SSF53474">
    <property type="entry name" value="alpha/beta-Hydrolases"/>
    <property type="match status" value="1"/>
</dbReference>
<evidence type="ECO:0000259" key="3">
    <source>
        <dbReference type="Pfam" id="PF07859"/>
    </source>
</evidence>
<sequence length="345" mass="37541">MIAAHGTEPAPDDDVYDPDVRKLVEAIRARRAGSLQDTGIEAARHSLESIVRPPGPDMRSVQNRDFTGPHGTVPVRIYRPHSTPDRDAPALVWFHGGGMIMGTLDSFDRLAREVAESARAVVINVGYRLAPEHRYPVAHDEACAALRWAHDNAHDLGLDSDRIGVGGDSAGGGLAAATALRARNDGGPRIAQQVLVYPGLERRCDRPSMRRFGDSPFLRSEDIDWMKSLYLGDDPAEDDEYGTPVLATDLRGLPPAVVICGYADPLRDGVEDYGRRLQEAGVSTAVIRYPGVGHGFFMQTHALARAREAMTEVGALVSARFAQLARVRFSPGEQTMDVRESRTAS</sequence>
<protein>
    <submittedName>
        <fullName evidence="4">Alpha/beta hydrolase</fullName>
    </submittedName>
</protein>
<evidence type="ECO:0000256" key="1">
    <source>
        <dbReference type="ARBA" id="ARBA00022801"/>
    </source>
</evidence>
<keyword evidence="1 4" id="KW-0378">Hydrolase</keyword>
<evidence type="ECO:0000313" key="4">
    <source>
        <dbReference type="EMBL" id="UZF44281.1"/>
    </source>
</evidence>
<gene>
    <name evidence="4" type="ORF">KUM34_020850</name>
</gene>
<accession>A0AA46WVX4</accession>
<dbReference type="InterPro" id="IPR029058">
    <property type="entry name" value="AB_hydrolase_fold"/>
</dbReference>
<dbReference type="EMBL" id="CP083974">
    <property type="protein sequence ID" value="UZF44281.1"/>
    <property type="molecule type" value="Genomic_DNA"/>
</dbReference>
<dbReference type="PANTHER" id="PTHR48081:SF8">
    <property type="entry name" value="ALPHA_BETA HYDROLASE FOLD-3 DOMAIN-CONTAINING PROTEIN-RELATED"/>
    <property type="match status" value="1"/>
</dbReference>
<dbReference type="GO" id="GO:0016787">
    <property type="term" value="F:hydrolase activity"/>
    <property type="evidence" value="ECO:0007669"/>
    <property type="project" value="UniProtKB-KW"/>
</dbReference>
<evidence type="ECO:0000256" key="2">
    <source>
        <dbReference type="SAM" id="MobiDB-lite"/>
    </source>
</evidence>
<feature type="region of interest" description="Disordered" evidence="2">
    <location>
        <begin position="50"/>
        <end position="73"/>
    </location>
</feature>
<dbReference type="Pfam" id="PF07859">
    <property type="entry name" value="Abhydrolase_3"/>
    <property type="match status" value="1"/>
</dbReference>
<dbReference type="PANTHER" id="PTHR48081">
    <property type="entry name" value="AB HYDROLASE SUPERFAMILY PROTEIN C4A8.06C"/>
    <property type="match status" value="1"/>
</dbReference>
<proteinExistence type="predicted"/>
<feature type="domain" description="Alpha/beta hydrolase fold-3" evidence="3">
    <location>
        <begin position="91"/>
        <end position="297"/>
    </location>
</feature>
<dbReference type="Proteomes" id="UP001162740">
    <property type="component" value="Chromosome"/>
</dbReference>
<name>A0AA46WVX4_RHORH</name>
<evidence type="ECO:0000313" key="5">
    <source>
        <dbReference type="Proteomes" id="UP001162740"/>
    </source>
</evidence>
<dbReference type="InterPro" id="IPR013094">
    <property type="entry name" value="AB_hydrolase_3"/>
</dbReference>
<reference evidence="4 5" key="1">
    <citation type="journal article" date="2021" name="Front. Microbiol.">
        <title>Bacterial Transformation of Aromatic Monomers in Softwood Black Liquor.</title>
        <authorList>
            <person name="Navas L.E."/>
            <person name="Dexter G."/>
            <person name="Liu J."/>
            <person name="Levy-Booth D."/>
            <person name="Cho M."/>
            <person name="Jang S.K."/>
            <person name="Mansfield S.D."/>
            <person name="Renneckar S."/>
            <person name="Mohn W.W."/>
            <person name="Eltis L.D."/>
        </authorList>
    </citation>
    <scope>NUCLEOTIDE SEQUENCE [LARGE SCALE GENOMIC DNA]</scope>
    <source>
        <strain evidence="4 5">GD02</strain>
    </source>
</reference>
<organism evidence="4 5">
    <name type="scientific">Rhodococcus rhodochrous</name>
    <dbReference type="NCBI Taxonomy" id="1829"/>
    <lineage>
        <taxon>Bacteria</taxon>
        <taxon>Bacillati</taxon>
        <taxon>Actinomycetota</taxon>
        <taxon>Actinomycetes</taxon>
        <taxon>Mycobacteriales</taxon>
        <taxon>Nocardiaceae</taxon>
        <taxon>Rhodococcus</taxon>
    </lineage>
</organism>
<dbReference type="Gene3D" id="3.40.50.1820">
    <property type="entry name" value="alpha/beta hydrolase"/>
    <property type="match status" value="1"/>
</dbReference>